<keyword evidence="2" id="KW-0732">Signal</keyword>
<dbReference type="PATRIC" id="fig|1424334.3.peg.595"/>
<reference evidence="3 4" key="1">
    <citation type="journal article" date="2014" name="Genome Announc.">
        <title>Draft Genome Sequence of Advenella kashmirensis Strain W13003, a Polycyclic Aromatic Hydrocarbon-Degrading Bacterium.</title>
        <authorList>
            <person name="Wang X."/>
            <person name="Jin D."/>
            <person name="Zhou L."/>
            <person name="Wu L."/>
            <person name="An W."/>
            <person name="Zhao L."/>
        </authorList>
    </citation>
    <scope>NUCLEOTIDE SEQUENCE [LARGE SCALE GENOMIC DNA]</scope>
    <source>
        <strain evidence="3 4">W13003</strain>
    </source>
</reference>
<name>V8QXR7_9BURK</name>
<dbReference type="Gene3D" id="3.40.190.150">
    <property type="entry name" value="Bordetella uptake gene, domain 1"/>
    <property type="match status" value="1"/>
</dbReference>
<accession>V8QXR7</accession>
<dbReference type="AlphaFoldDB" id="V8QXR7"/>
<feature type="chain" id="PRO_5004771975" evidence="2">
    <location>
        <begin position="23"/>
        <end position="328"/>
    </location>
</feature>
<dbReference type="Proteomes" id="UP000018733">
    <property type="component" value="Unassembled WGS sequence"/>
</dbReference>
<evidence type="ECO:0000256" key="1">
    <source>
        <dbReference type="ARBA" id="ARBA00006987"/>
    </source>
</evidence>
<organism evidence="3 4">
    <name type="scientific">Advenella kashmirensis W13003</name>
    <dbReference type="NCBI Taxonomy" id="1424334"/>
    <lineage>
        <taxon>Bacteria</taxon>
        <taxon>Pseudomonadati</taxon>
        <taxon>Pseudomonadota</taxon>
        <taxon>Betaproteobacteria</taxon>
        <taxon>Burkholderiales</taxon>
        <taxon>Alcaligenaceae</taxon>
    </lineage>
</organism>
<sequence length="328" mass="35092">MPKITISIHQCCRLCVAVFVWAFVSAAAASTFPDRPIRMLVGFSAGGTTDQLARLVAHELGKQLNQTVVVENRTGAGGNIAADVVARVKPDGYTIIMGAINHAINATLYPTLNYDQVRDFAPVSMVAITPNVLVVPANSPFESVADVRRFAKQNPGKLTFASSGVGTSVHLSGELFKSMISADIVHVPYRGVAPAELDLVGGRVSMMFDSIYTALPLIKDKKLKALAVTSAKRADLLDDVPTVAESGLPGFDVSPWYSIFVPAGTPAAVVDQLNRATISAMASPEVIQKLRNLGTEPFTSTPEEADRYVRAEIQKWAKIIRQSGAKAQ</sequence>
<dbReference type="CDD" id="cd13578">
    <property type="entry name" value="PBP2_Bug27"/>
    <property type="match status" value="1"/>
</dbReference>
<dbReference type="InterPro" id="IPR042100">
    <property type="entry name" value="Bug_dom1"/>
</dbReference>
<dbReference type="SUPFAM" id="SSF53850">
    <property type="entry name" value="Periplasmic binding protein-like II"/>
    <property type="match status" value="1"/>
</dbReference>
<evidence type="ECO:0000313" key="3">
    <source>
        <dbReference type="EMBL" id="ETF04148.1"/>
    </source>
</evidence>
<comment type="caution">
    <text evidence="3">The sequence shown here is derived from an EMBL/GenBank/DDBJ whole genome shotgun (WGS) entry which is preliminary data.</text>
</comment>
<dbReference type="PANTHER" id="PTHR42928:SF5">
    <property type="entry name" value="BLR1237 PROTEIN"/>
    <property type="match status" value="1"/>
</dbReference>
<dbReference type="PANTHER" id="PTHR42928">
    <property type="entry name" value="TRICARBOXYLATE-BINDING PROTEIN"/>
    <property type="match status" value="1"/>
</dbReference>
<proteinExistence type="inferred from homology"/>
<dbReference type="RefSeq" id="WP_024003661.1">
    <property type="nucleotide sequence ID" value="NZ_KI650979.1"/>
</dbReference>
<dbReference type="Pfam" id="PF03401">
    <property type="entry name" value="TctC"/>
    <property type="match status" value="1"/>
</dbReference>
<comment type="similarity">
    <text evidence="1">Belongs to the UPF0065 (bug) family.</text>
</comment>
<protein>
    <submittedName>
        <fullName evidence="3">MFS transporter</fullName>
    </submittedName>
</protein>
<feature type="signal peptide" evidence="2">
    <location>
        <begin position="1"/>
        <end position="22"/>
    </location>
</feature>
<dbReference type="eggNOG" id="COG3181">
    <property type="taxonomic scope" value="Bacteria"/>
</dbReference>
<dbReference type="InterPro" id="IPR005064">
    <property type="entry name" value="BUG"/>
</dbReference>
<evidence type="ECO:0000256" key="2">
    <source>
        <dbReference type="SAM" id="SignalP"/>
    </source>
</evidence>
<dbReference type="PIRSF" id="PIRSF017082">
    <property type="entry name" value="YflP"/>
    <property type="match status" value="1"/>
</dbReference>
<dbReference type="OrthoDB" id="8678477at2"/>
<gene>
    <name evidence="3" type="ORF">W822_02970</name>
</gene>
<dbReference type="Gene3D" id="3.40.190.10">
    <property type="entry name" value="Periplasmic binding protein-like II"/>
    <property type="match status" value="1"/>
</dbReference>
<evidence type="ECO:0000313" key="4">
    <source>
        <dbReference type="Proteomes" id="UP000018733"/>
    </source>
</evidence>
<keyword evidence="4" id="KW-1185">Reference proteome</keyword>
<dbReference type="STRING" id="1424334.W822_02970"/>
<dbReference type="HOGENOM" id="CLU_045683_0_0_4"/>
<dbReference type="EMBL" id="AYXT01000001">
    <property type="protein sequence ID" value="ETF04148.1"/>
    <property type="molecule type" value="Genomic_DNA"/>
</dbReference>